<comment type="pathway">
    <text evidence="6">Quinol/quinone metabolism; 1,4-dihydroxy-2-naphthoate biosynthesis; 1,4-dihydroxy-2-naphthoate from chorismate: step 2/7.</text>
</comment>
<dbReference type="PANTHER" id="PTHR42916:SF1">
    <property type="entry name" value="PROTEIN PHYLLO, CHLOROPLASTIC"/>
    <property type="match status" value="1"/>
</dbReference>
<keyword evidence="1 6" id="KW-0808">Transferase</keyword>
<proteinExistence type="inferred from homology"/>
<dbReference type="InterPro" id="IPR029061">
    <property type="entry name" value="THDP-binding"/>
</dbReference>
<reference evidence="10 11" key="1">
    <citation type="submission" date="2022-04" db="EMBL/GenBank/DDBJ databases">
        <title>Positive selection, recombination, and allopatry shape intraspecific diversity of widespread and dominant cyanobacteria.</title>
        <authorList>
            <person name="Wei J."/>
            <person name="Shu W."/>
            <person name="Hu C."/>
        </authorList>
    </citation>
    <scope>NUCLEOTIDE SEQUENCE [LARGE SCALE GENOMIC DNA]</scope>
    <source>
        <strain evidence="10 11">DQ-A4</strain>
    </source>
</reference>
<dbReference type="EMBL" id="JAMPKX010000003">
    <property type="protein sequence ID" value="MEP0946972.1"/>
    <property type="molecule type" value="Genomic_DNA"/>
</dbReference>
<keyword evidence="2 6" id="KW-0479">Metal-binding</keyword>
<dbReference type="HAMAP" id="MF_01659">
    <property type="entry name" value="MenD"/>
    <property type="match status" value="1"/>
</dbReference>
<dbReference type="RefSeq" id="WP_190700926.1">
    <property type="nucleotide sequence ID" value="NZ_JAMPKX010000003.1"/>
</dbReference>
<evidence type="ECO:0000256" key="2">
    <source>
        <dbReference type="ARBA" id="ARBA00022723"/>
    </source>
</evidence>
<dbReference type="InterPro" id="IPR032264">
    <property type="entry name" value="MenD_middle"/>
</dbReference>
<dbReference type="InterPro" id="IPR012001">
    <property type="entry name" value="Thiamin_PyroP_enz_TPP-bd_dom"/>
</dbReference>
<dbReference type="Pfam" id="PF16582">
    <property type="entry name" value="TPP_enzyme_M_2"/>
    <property type="match status" value="1"/>
</dbReference>
<feature type="domain" description="Menaquinone biosynthesis protein MenD middle" evidence="9">
    <location>
        <begin position="223"/>
        <end position="407"/>
    </location>
</feature>
<keyword evidence="4 6" id="KW-0786">Thiamine pyrophosphate</keyword>
<dbReference type="Pfam" id="PF02776">
    <property type="entry name" value="TPP_enzyme_N"/>
    <property type="match status" value="1"/>
</dbReference>
<dbReference type="PANTHER" id="PTHR42916">
    <property type="entry name" value="2-SUCCINYL-5-ENOLPYRUVYL-6-HYDROXY-3-CYCLOHEXENE-1-CARBOXYLATE SYNTHASE"/>
    <property type="match status" value="1"/>
</dbReference>
<organism evidence="10 11">
    <name type="scientific">Leptolyngbya subtilissima DQ-A4</name>
    <dbReference type="NCBI Taxonomy" id="2933933"/>
    <lineage>
        <taxon>Bacteria</taxon>
        <taxon>Bacillati</taxon>
        <taxon>Cyanobacteriota</taxon>
        <taxon>Cyanophyceae</taxon>
        <taxon>Leptolyngbyales</taxon>
        <taxon>Leptolyngbyaceae</taxon>
        <taxon>Leptolyngbya group</taxon>
        <taxon>Leptolyngbya</taxon>
    </lineage>
</organism>
<evidence type="ECO:0000259" key="7">
    <source>
        <dbReference type="Pfam" id="PF02775"/>
    </source>
</evidence>
<dbReference type="Proteomes" id="UP001482513">
    <property type="component" value="Unassembled WGS sequence"/>
</dbReference>
<evidence type="ECO:0000256" key="5">
    <source>
        <dbReference type="ARBA" id="ARBA00023211"/>
    </source>
</evidence>
<dbReference type="InterPro" id="IPR004433">
    <property type="entry name" value="MenaQ_synth_MenD"/>
</dbReference>
<evidence type="ECO:0000256" key="1">
    <source>
        <dbReference type="ARBA" id="ARBA00022679"/>
    </source>
</evidence>
<comment type="cofactor">
    <cofactor evidence="6">
        <name>thiamine diphosphate</name>
        <dbReference type="ChEBI" id="CHEBI:58937"/>
    </cofactor>
    <text evidence="6">Binds 1 thiamine pyrophosphate per subunit.</text>
</comment>
<comment type="caution">
    <text evidence="10">The sequence shown here is derived from an EMBL/GenBank/DDBJ whole genome shotgun (WGS) entry which is preliminary data.</text>
</comment>
<name>A0ABV0K2G5_9CYAN</name>
<evidence type="ECO:0000259" key="9">
    <source>
        <dbReference type="Pfam" id="PF16582"/>
    </source>
</evidence>
<comment type="subunit">
    <text evidence="6">Homodimer.</text>
</comment>
<sequence>MTFDFRNTNALWASVLVATLARLGLKTAVISPGSRSTPLTMALVSHPEIEAVPVLDERSAAFFALGLARRTGQPVALVCTSGTAGANYYPAVIEARESRIPLLVLTADRPPELRDCASGQTIDQQRLFGTFPNWYAELAVPVAEVAMLRYLRQILGQAWGRSLYPVAGPVHLNCPFRDPLAPIADGSVTHLKDKLSDDFLAAVEVPALRDFSTPGIDLSWLETWRGCDRGLIIAGPAQPVDPLGYCKAVAALANYLGWPVLAEGLSPLRNAAALNASLVTTYDMALRQPTWAKDLIPEQVIQLGPLPTSKRLRQWLQDTQPRRLVLDPGGTSLDPLHGPVTAVPLSVTALSRALPPIPAAPQTGLYHDQWLVLDKELRQHLDRALAELNEFFEGKLPWLLARCLPKGTAVVVANSMPIRDVEWFWPQGDRALRPYCNRGANGIDGTLSTALGIAHGGPPAVLLTGDLALLHDTNGWLSVPRLRSHLTVVVVNNRGGGIFDQLPVATLPAPGERWFEDFFTTPQTVDLNRLCAAYGVNYERVETWSQLTASVSSLPTTGVRLLEVQCDRTQSHHLRQQLLTPPENLSNLLHQNP</sequence>
<keyword evidence="3 6" id="KW-0460">Magnesium</keyword>
<evidence type="ECO:0000313" key="10">
    <source>
        <dbReference type="EMBL" id="MEP0946972.1"/>
    </source>
</evidence>
<dbReference type="Pfam" id="PF02775">
    <property type="entry name" value="TPP_enzyme_C"/>
    <property type="match status" value="1"/>
</dbReference>
<comment type="function">
    <text evidence="6">Catalyzes the thiamine diphosphate-dependent decarboxylation of 2-oxoglutarate and the subsequent addition of the resulting succinic semialdehyde-thiamine pyrophosphate anion to isochorismate to yield 2-succinyl-5-enolpyruvyl-6-hydroxy-3-cyclohexene-1-carboxylate (SEPHCHC).</text>
</comment>
<dbReference type="EC" id="2.2.1.9" evidence="6"/>
<keyword evidence="5 6" id="KW-0464">Manganese</keyword>
<accession>A0ABV0K2G5</accession>
<comment type="pathway">
    <text evidence="6">Cofactor biosynthesis; phylloquinone biosynthesis.</text>
</comment>
<dbReference type="CDD" id="cd07037">
    <property type="entry name" value="TPP_PYR_MenD"/>
    <property type="match status" value="1"/>
</dbReference>
<feature type="domain" description="Thiamine pyrophosphate enzyme TPP-binding" evidence="7">
    <location>
        <begin position="446"/>
        <end position="552"/>
    </location>
</feature>
<dbReference type="NCBIfam" id="TIGR00173">
    <property type="entry name" value="menD"/>
    <property type="match status" value="1"/>
</dbReference>
<comment type="cofactor">
    <cofactor evidence="6">
        <name>Mg(2+)</name>
        <dbReference type="ChEBI" id="CHEBI:18420"/>
    </cofactor>
    <cofactor evidence="6">
        <name>Mn(2+)</name>
        <dbReference type="ChEBI" id="CHEBI:29035"/>
    </cofactor>
</comment>
<dbReference type="CDD" id="cd02009">
    <property type="entry name" value="TPP_SHCHC_synthase"/>
    <property type="match status" value="1"/>
</dbReference>
<dbReference type="Gene3D" id="3.40.50.1220">
    <property type="entry name" value="TPP-binding domain"/>
    <property type="match status" value="1"/>
</dbReference>
<evidence type="ECO:0000256" key="6">
    <source>
        <dbReference type="HAMAP-Rule" id="MF_01659"/>
    </source>
</evidence>
<dbReference type="SUPFAM" id="SSF52518">
    <property type="entry name" value="Thiamin diphosphate-binding fold (THDP-binding)"/>
    <property type="match status" value="2"/>
</dbReference>
<evidence type="ECO:0000259" key="8">
    <source>
        <dbReference type="Pfam" id="PF02776"/>
    </source>
</evidence>
<comment type="similarity">
    <text evidence="6">Belongs to the TPP enzyme family. MenD subfamily.</text>
</comment>
<feature type="domain" description="Thiamine pyrophosphate enzyme N-terminal TPP-binding" evidence="8">
    <location>
        <begin position="13"/>
        <end position="125"/>
    </location>
</feature>
<keyword evidence="11" id="KW-1185">Reference proteome</keyword>
<dbReference type="PIRSF" id="PIRSF004983">
    <property type="entry name" value="MenD"/>
    <property type="match status" value="1"/>
</dbReference>
<dbReference type="InterPro" id="IPR011766">
    <property type="entry name" value="TPP_enzyme_TPP-bd"/>
</dbReference>
<evidence type="ECO:0000256" key="3">
    <source>
        <dbReference type="ARBA" id="ARBA00022842"/>
    </source>
</evidence>
<evidence type="ECO:0000313" key="11">
    <source>
        <dbReference type="Proteomes" id="UP001482513"/>
    </source>
</evidence>
<gene>
    <name evidence="6 10" type="primary">menD</name>
    <name evidence="10" type="ORF">NC992_08825</name>
</gene>
<evidence type="ECO:0000256" key="4">
    <source>
        <dbReference type="ARBA" id="ARBA00023052"/>
    </source>
</evidence>
<protein>
    <recommendedName>
        <fullName evidence="6">2-succinyl-5-enolpyruvyl-6-hydroxy-3-cyclohexene-1-carboxylate synthase</fullName>
        <shortName evidence="6">SEPHCHC synthase</shortName>
        <ecNumber evidence="6">2.2.1.9</ecNumber>
    </recommendedName>
</protein>
<dbReference type="GO" id="GO:0070204">
    <property type="term" value="F:2-succinyl-5-enolpyruvyl-6-hydroxy-3-cyclohexene-1-carboxylic-acid synthase activity"/>
    <property type="evidence" value="ECO:0007669"/>
    <property type="project" value="UniProtKB-EC"/>
</dbReference>
<comment type="catalytic activity">
    <reaction evidence="6">
        <text>isochorismate + 2-oxoglutarate + H(+) = 5-enolpyruvoyl-6-hydroxy-2-succinyl-cyclohex-3-ene-1-carboxylate + CO2</text>
        <dbReference type="Rhea" id="RHEA:25593"/>
        <dbReference type="ChEBI" id="CHEBI:15378"/>
        <dbReference type="ChEBI" id="CHEBI:16526"/>
        <dbReference type="ChEBI" id="CHEBI:16810"/>
        <dbReference type="ChEBI" id="CHEBI:29780"/>
        <dbReference type="ChEBI" id="CHEBI:58818"/>
        <dbReference type="EC" id="2.2.1.9"/>
    </reaction>
</comment>
<dbReference type="Gene3D" id="3.40.50.970">
    <property type="match status" value="2"/>
</dbReference>